<sequence>MLIYIIILMSLTEGSRASEVITPKCDREFALEGDNVTLSCNYSGSARGVHWYRQYAGSPPQFLILEDSGSTIEANPPIPGITINHRKKEVHVDLSISSAKVSDSALYYCIFADSIEPKDKDNIISKEGESVTLSCTYDTSSNNISLYWYRQYPNRIPQFILLKGAQSQSASEDRAIWCNQCSTPTPPGTNGPRAPRLRSGSTSVYPPLHKRTPLYPDPFLGWEEDYNIFRDCTKGSRVKRSMFRARRALRLRVPHARSMSGTPTTLEHDRERTEGEPSPHRAPRQPRMALSEDIPDTRFQSATSQTSTELTINSATLSDSALYYSALRVAAQ</sequence>
<keyword evidence="5" id="KW-1279">T cell receptor</keyword>
<dbReference type="KEGG" id="ccar:109106472"/>
<keyword evidence="4" id="KW-0393">Immunoglobulin domain</keyword>
<dbReference type="InterPro" id="IPR007110">
    <property type="entry name" value="Ig-like_dom"/>
</dbReference>
<evidence type="ECO:0000256" key="7">
    <source>
        <dbReference type="SAM" id="SignalP"/>
    </source>
</evidence>
<evidence type="ECO:0000256" key="1">
    <source>
        <dbReference type="ARBA" id="ARBA00022729"/>
    </source>
</evidence>
<feature type="region of interest" description="Disordered" evidence="6">
    <location>
        <begin position="182"/>
        <end position="205"/>
    </location>
</feature>
<dbReference type="OrthoDB" id="9803478at2759"/>
<proteinExistence type="predicted"/>
<feature type="chain" id="PRO_5040430466" evidence="7">
    <location>
        <begin position="18"/>
        <end position="332"/>
    </location>
</feature>
<accession>A0A9Q9ZV81</accession>
<dbReference type="InterPro" id="IPR013106">
    <property type="entry name" value="Ig_V-set"/>
</dbReference>
<evidence type="ECO:0000313" key="9">
    <source>
        <dbReference type="RefSeq" id="XP_042575093.1"/>
    </source>
</evidence>
<evidence type="ECO:0000256" key="3">
    <source>
        <dbReference type="ARBA" id="ARBA00023170"/>
    </source>
</evidence>
<gene>
    <name evidence="9" type="primary">LOC109106472</name>
</gene>
<dbReference type="SMART" id="SM00406">
    <property type="entry name" value="IGv"/>
    <property type="match status" value="2"/>
</dbReference>
<dbReference type="InterPro" id="IPR051287">
    <property type="entry name" value="TCR_variable_region"/>
</dbReference>
<evidence type="ECO:0000256" key="4">
    <source>
        <dbReference type="ARBA" id="ARBA00023319"/>
    </source>
</evidence>
<dbReference type="RefSeq" id="XP_042575093.1">
    <property type="nucleotide sequence ID" value="XM_042719159.1"/>
</dbReference>
<dbReference type="GeneID" id="109106472"/>
<keyword evidence="5" id="KW-0391">Immunity</keyword>
<keyword evidence="1 7" id="KW-0732">Signal</keyword>
<feature type="compositionally biased region" description="Polar residues" evidence="6">
    <location>
        <begin position="298"/>
        <end position="309"/>
    </location>
</feature>
<name>A0A9Q9ZV81_CYPCA</name>
<feature type="domain" description="Ig-like" evidence="8">
    <location>
        <begin position="23"/>
        <end position="125"/>
    </location>
</feature>
<feature type="region of interest" description="Disordered" evidence="6">
    <location>
        <begin position="254"/>
        <end position="309"/>
    </location>
</feature>
<keyword evidence="3" id="KW-0675">Receptor</keyword>
<dbReference type="PROSITE" id="PS50835">
    <property type="entry name" value="IG_LIKE"/>
    <property type="match status" value="2"/>
</dbReference>
<feature type="domain" description="Ig-like" evidence="8">
    <location>
        <begin position="127"/>
        <end position="151"/>
    </location>
</feature>
<dbReference type="Proteomes" id="UP001155660">
    <property type="component" value="Chromosome B2"/>
</dbReference>
<evidence type="ECO:0000256" key="5">
    <source>
        <dbReference type="ARBA" id="ARBA00043266"/>
    </source>
</evidence>
<evidence type="ECO:0000259" key="8">
    <source>
        <dbReference type="PROSITE" id="PS50835"/>
    </source>
</evidence>
<dbReference type="SMART" id="SM00409">
    <property type="entry name" value="IG"/>
    <property type="match status" value="2"/>
</dbReference>
<reference evidence="9" key="1">
    <citation type="submission" date="2025-08" db="UniProtKB">
        <authorList>
            <consortium name="RefSeq"/>
        </authorList>
    </citation>
    <scope>IDENTIFICATION</scope>
    <source>
        <tissue evidence="9">Muscle</tissue>
    </source>
</reference>
<dbReference type="GO" id="GO:0042101">
    <property type="term" value="C:T cell receptor complex"/>
    <property type="evidence" value="ECO:0007669"/>
    <property type="project" value="UniProtKB-KW"/>
</dbReference>
<keyword evidence="2" id="KW-1064">Adaptive immunity</keyword>
<protein>
    <submittedName>
        <fullName evidence="9">Uncharacterized protein LOC109106472</fullName>
    </submittedName>
</protein>
<feature type="signal peptide" evidence="7">
    <location>
        <begin position="1"/>
        <end position="17"/>
    </location>
</feature>
<dbReference type="AlphaFoldDB" id="A0A9Q9ZV81"/>
<dbReference type="Pfam" id="PF07686">
    <property type="entry name" value="V-set"/>
    <property type="match status" value="1"/>
</dbReference>
<evidence type="ECO:0000256" key="2">
    <source>
        <dbReference type="ARBA" id="ARBA00023130"/>
    </source>
</evidence>
<dbReference type="InterPro" id="IPR003599">
    <property type="entry name" value="Ig_sub"/>
</dbReference>
<feature type="compositionally biased region" description="Basic and acidic residues" evidence="6">
    <location>
        <begin position="266"/>
        <end position="279"/>
    </location>
</feature>
<organism evidence="9">
    <name type="scientific">Cyprinus carpio</name>
    <name type="common">Common carp</name>
    <dbReference type="NCBI Taxonomy" id="7962"/>
    <lineage>
        <taxon>Eukaryota</taxon>
        <taxon>Metazoa</taxon>
        <taxon>Chordata</taxon>
        <taxon>Craniata</taxon>
        <taxon>Vertebrata</taxon>
        <taxon>Euteleostomi</taxon>
        <taxon>Actinopterygii</taxon>
        <taxon>Neopterygii</taxon>
        <taxon>Teleostei</taxon>
        <taxon>Ostariophysi</taxon>
        <taxon>Cypriniformes</taxon>
        <taxon>Cyprinidae</taxon>
        <taxon>Cyprininae</taxon>
        <taxon>Cyprinus</taxon>
    </lineage>
</organism>
<dbReference type="PANTHER" id="PTHR19367:SF18">
    <property type="entry name" value="T CELL RECEPTOR ALPHA VARIABLE 16"/>
    <property type="match status" value="1"/>
</dbReference>
<dbReference type="GO" id="GO:0002250">
    <property type="term" value="P:adaptive immune response"/>
    <property type="evidence" value="ECO:0007669"/>
    <property type="project" value="UniProtKB-KW"/>
</dbReference>
<evidence type="ECO:0000256" key="6">
    <source>
        <dbReference type="SAM" id="MobiDB-lite"/>
    </source>
</evidence>
<dbReference type="PANTHER" id="PTHR19367">
    <property type="entry name" value="T-CELL RECEPTOR ALPHA CHAIN V REGION"/>
    <property type="match status" value="1"/>
</dbReference>